<protein>
    <submittedName>
        <fullName evidence="2">Uncharacterized protein</fullName>
    </submittedName>
</protein>
<reference evidence="3" key="1">
    <citation type="submission" date="2015-12" db="EMBL/GenBank/DDBJ databases">
        <title>Update maize B73 reference genome by single molecule sequencing technologies.</title>
        <authorList>
            <consortium name="Maize Genome Sequencing Project"/>
            <person name="Ware D."/>
        </authorList>
    </citation>
    <scope>NUCLEOTIDE SEQUENCE [LARGE SCALE GENOMIC DNA]</scope>
    <source>
        <strain evidence="3">cv. B73</strain>
    </source>
</reference>
<evidence type="ECO:0000313" key="3">
    <source>
        <dbReference type="Proteomes" id="UP000007305"/>
    </source>
</evidence>
<dbReference type="EnsemblPlants" id="Zm00001eb306950_T001">
    <property type="protein sequence ID" value="Zm00001eb306950_P001"/>
    <property type="gene ID" value="Zm00001eb306950"/>
</dbReference>
<dbReference type="Proteomes" id="UP000007305">
    <property type="component" value="Chromosome 7"/>
</dbReference>
<name>A0A804Q893_MAIZE</name>
<sequence length="249" mass="26800">MEFAARRGSEVVAGTSDSKAREELAAGAARHGCRANSRGIFRPGRKEKKNGASSAGISGRRPRKLLPLLWGKEDGLLHPWIESGLCCGEEEQGGRWLGEGARRPPWLGCGAEDTPSREGAGREIGVGASRHGREGIGGLDAMDPGRSFSAEEEGAGAPACCSPWRGRRPWRGKEPCSLRAGCVRGRRRQGEERVAARENAGVGVKICQGLEKYVMTKLFNQVFASVPEDVKSDEELFKKNVFAIAICKA</sequence>
<dbReference type="Gramene" id="Zm00001eb306950_T001">
    <property type="protein sequence ID" value="Zm00001eb306950_P001"/>
    <property type="gene ID" value="Zm00001eb306950"/>
</dbReference>
<dbReference type="AlphaFoldDB" id="A0A804Q893"/>
<dbReference type="InParanoid" id="A0A804Q893"/>
<proteinExistence type="predicted"/>
<organism evidence="2 3">
    <name type="scientific">Zea mays</name>
    <name type="common">Maize</name>
    <dbReference type="NCBI Taxonomy" id="4577"/>
    <lineage>
        <taxon>Eukaryota</taxon>
        <taxon>Viridiplantae</taxon>
        <taxon>Streptophyta</taxon>
        <taxon>Embryophyta</taxon>
        <taxon>Tracheophyta</taxon>
        <taxon>Spermatophyta</taxon>
        <taxon>Magnoliopsida</taxon>
        <taxon>Liliopsida</taxon>
        <taxon>Poales</taxon>
        <taxon>Poaceae</taxon>
        <taxon>PACMAD clade</taxon>
        <taxon>Panicoideae</taxon>
        <taxon>Andropogonodae</taxon>
        <taxon>Andropogoneae</taxon>
        <taxon>Tripsacinae</taxon>
        <taxon>Zea</taxon>
    </lineage>
</organism>
<accession>A0A804Q893</accession>
<feature type="region of interest" description="Disordered" evidence="1">
    <location>
        <begin position="1"/>
        <end position="59"/>
    </location>
</feature>
<evidence type="ECO:0000313" key="2">
    <source>
        <dbReference type="EnsemblPlants" id="Zm00001eb306950_P001"/>
    </source>
</evidence>
<reference evidence="2" key="3">
    <citation type="submission" date="2021-05" db="UniProtKB">
        <authorList>
            <consortium name="EnsemblPlants"/>
        </authorList>
    </citation>
    <scope>IDENTIFICATION</scope>
    <source>
        <strain evidence="2">cv. B73</strain>
    </source>
</reference>
<reference evidence="2" key="2">
    <citation type="submission" date="2019-07" db="EMBL/GenBank/DDBJ databases">
        <authorList>
            <person name="Seetharam A."/>
            <person name="Woodhouse M."/>
            <person name="Cannon E."/>
        </authorList>
    </citation>
    <scope>NUCLEOTIDE SEQUENCE [LARGE SCALE GENOMIC DNA]</scope>
    <source>
        <strain evidence="2">cv. B73</strain>
    </source>
</reference>
<keyword evidence="3" id="KW-1185">Reference proteome</keyword>
<evidence type="ECO:0000256" key="1">
    <source>
        <dbReference type="SAM" id="MobiDB-lite"/>
    </source>
</evidence>